<evidence type="ECO:0000256" key="2">
    <source>
        <dbReference type="ARBA" id="ARBA00022692"/>
    </source>
</evidence>
<keyword evidence="4" id="KW-0472">Membrane</keyword>
<dbReference type="SUPFAM" id="SSF74653">
    <property type="entry name" value="TolA/TonB C-terminal domain"/>
    <property type="match status" value="1"/>
</dbReference>
<evidence type="ECO:0008006" key="6">
    <source>
        <dbReference type="Google" id="ProtNLM"/>
    </source>
</evidence>
<protein>
    <recommendedName>
        <fullName evidence="6">Gram-negative bacterial tonB protein</fullName>
    </recommendedName>
</protein>
<gene>
    <name evidence="5" type="ORF">GALL_376240</name>
</gene>
<evidence type="ECO:0000256" key="1">
    <source>
        <dbReference type="ARBA" id="ARBA00004167"/>
    </source>
</evidence>
<keyword evidence="2" id="KW-0812">Transmembrane</keyword>
<comment type="caution">
    <text evidence="5">The sequence shown here is derived from an EMBL/GenBank/DDBJ whole genome shotgun (WGS) entry which is preliminary data.</text>
</comment>
<dbReference type="AlphaFoldDB" id="A0A1J5QT10"/>
<dbReference type="InterPro" id="IPR006260">
    <property type="entry name" value="TonB/TolA_C"/>
</dbReference>
<accession>A0A1J5QT10</accession>
<proteinExistence type="predicted"/>
<evidence type="ECO:0000256" key="3">
    <source>
        <dbReference type="ARBA" id="ARBA00022989"/>
    </source>
</evidence>
<keyword evidence="3" id="KW-1133">Transmembrane helix</keyword>
<sequence>MRRRLDALHWALLASIGVHGALLALKLGAPQAFDRVFADTPLAVVLVNGTGGETPRHVQALAQATLDGGGNAASGLAATPLPDTARQADGDAVQDSAQALAAEQQRERQWITRVHSQIVQLQQLAAQSASSQTRDALDERRRRLLDMLGAIERRIEHDNAGPRRRFVGPRTRSVPYALYYDAMRQKIEQRGTADFPERHGRKLYGRLIMAITVDASGRLLRTHIERGSGDPALDRMARAIVATAAPFGRFSAAMRSDADQIVIVAGFDFTRDHAMQTTMQGRP</sequence>
<comment type="subcellular location">
    <subcellularLocation>
        <location evidence="1">Membrane</location>
        <topology evidence="1">Single-pass membrane protein</topology>
    </subcellularLocation>
</comment>
<name>A0A1J5QT10_9ZZZZ</name>
<organism evidence="5">
    <name type="scientific">mine drainage metagenome</name>
    <dbReference type="NCBI Taxonomy" id="410659"/>
    <lineage>
        <taxon>unclassified sequences</taxon>
        <taxon>metagenomes</taxon>
        <taxon>ecological metagenomes</taxon>
    </lineage>
</organism>
<dbReference type="EMBL" id="MLJW01001035">
    <property type="protein sequence ID" value="OIQ80619.1"/>
    <property type="molecule type" value="Genomic_DNA"/>
</dbReference>
<evidence type="ECO:0000256" key="4">
    <source>
        <dbReference type="ARBA" id="ARBA00023136"/>
    </source>
</evidence>
<reference evidence="5" key="1">
    <citation type="submission" date="2016-10" db="EMBL/GenBank/DDBJ databases">
        <title>Sequence of Gallionella enrichment culture.</title>
        <authorList>
            <person name="Poehlein A."/>
            <person name="Muehling M."/>
            <person name="Daniel R."/>
        </authorList>
    </citation>
    <scope>NUCLEOTIDE SEQUENCE</scope>
</reference>
<evidence type="ECO:0000313" key="5">
    <source>
        <dbReference type="EMBL" id="OIQ80619.1"/>
    </source>
</evidence>
<dbReference type="Gene3D" id="3.30.1150.10">
    <property type="match status" value="1"/>
</dbReference>
<dbReference type="NCBIfam" id="TIGR01352">
    <property type="entry name" value="tonB_Cterm"/>
    <property type="match status" value="1"/>
</dbReference>
<dbReference type="GO" id="GO:0016020">
    <property type="term" value="C:membrane"/>
    <property type="evidence" value="ECO:0007669"/>
    <property type="project" value="UniProtKB-SubCell"/>
</dbReference>
<dbReference type="Pfam" id="PF13103">
    <property type="entry name" value="TonB_2"/>
    <property type="match status" value="1"/>
</dbReference>